<accession>A0ACB7X8Z8</accession>
<evidence type="ECO:0000313" key="1">
    <source>
        <dbReference type="EMBL" id="KAH7837069.1"/>
    </source>
</evidence>
<name>A0ACB7X8Z8_9ERIC</name>
<protein>
    <submittedName>
        <fullName evidence="1">Uncharacterized protein</fullName>
    </submittedName>
</protein>
<keyword evidence="2" id="KW-1185">Reference proteome</keyword>
<comment type="caution">
    <text evidence="1">The sequence shown here is derived from an EMBL/GenBank/DDBJ whole genome shotgun (WGS) entry which is preliminary data.</text>
</comment>
<sequence>MMAKGMGFFGRWVVTARGMDFVGRWVVTARSGVGFARIDWGGVRRNRLGWGRFMGFVCRFGLSAGPTSAKSQPSVFYTFHLLSPLFLTFSPGPVRSFYSMTWKQGNCLNHLTCFKDHPEEFIRLNLLQSLPKFSHWVLDVCFLKDFSSSISDGSNCLAIGCSDNSVSFWDILKSSLLTDVRFPDRCLLYSMRIWGDRVEALRIASGTIYNEIIVWKVVPYNHTSLECPVEDKVKLISSMAKKIHLHGQKYEAVCLCKLDGHEGSIFRIAWYSDGSKLISVSDDRSARIWAIHERKEFDDSLEIAGSHSVGPVLFGHMARVWDCCIFDDLIVTAGEDCTCRVWGLDGNQLVMIREHIGRGIWRCLYDPNSSLLVTAGFDSAIKAQKLHASMFGSSETHAEEVEELAESTKIFAVRIPGSSEHIGLMDSKSEYVRCLHFAREDTIYVATNNGYLYHAKLSNAGDVKWTELVRVSEAVPIVCMDLLSKSLSNLSRLNEDWVSVGDAGLQRQLLGIYWCKSLGSRFVFTSDPRGTLRLWMLGDALQSVSIGSTKSCDVLLISEFVSCFGIRIMCLDASFEGEVLVCGDLRGNLVLFPLLKDLLLVTSVASDMKISTLSYFKGAHGISSVCSISVASCSSRLVEIHSTGGDGCICYLECYRDQQNLEFLGMKQVKELSLVRCVSISTSSNDSASGNYAIGFSSTNFLIWNLSTEAKVVQVACGGWRRPYSYYLGDVPEMKNCFAFVKDDIIYVHSCWIVDSERKRYPQNLHLQSHGREMHSICFISDDVQSYSKQVLVSKSCSVATGCEDGTVRLTRYDPSFEAWSASKLLGEHVGGSAVKSICFVSKIHEIAADVITVSSGKNRQNAALEDGENPCLLISVGAKRVLTCWKQKIESQNSRKKLLTLAQIMKLEAITRERSHNTEKDVTAAESVADSDVEAAENDVGSDAVCLSPFPENRKIESESCLGDEFENDWRYLAVTAFLVKVAYSRLTVCFVIVSCSDATLTLRALLLPYRLWFDVASLGPLSSPILALQHVVAPMGLPSKDNVQTGSIFLAISGSTDGSISFWDLTESVENFLRSVPAMELEKSIDCQKRPRTGRGSQGGRWWKATASGISTKNPGDNSTTARKFEGTGKSTLNTVTCGTPSKLTGSLSGVPACTQPICAASLTEVKSADSSFDMCRILPLQVLNNVHQSGVNCLHVSNIQGSRGSFGSLCYVMSGGDDQALHCIRFDMQMLPISQYPENKDQGIVHGISGSEITNSFMHSIQNRNYKIRFLCRDKVPSAHCSAVKGIWTDGCWVFSTGLDQRIRCWLLDENDKLRERACLVISVPEPETLDARACGKDCYQIVVGGRGMQMVEFSPSFGRVDGD</sequence>
<organism evidence="1 2">
    <name type="scientific">Vaccinium darrowii</name>
    <dbReference type="NCBI Taxonomy" id="229202"/>
    <lineage>
        <taxon>Eukaryota</taxon>
        <taxon>Viridiplantae</taxon>
        <taxon>Streptophyta</taxon>
        <taxon>Embryophyta</taxon>
        <taxon>Tracheophyta</taxon>
        <taxon>Spermatophyta</taxon>
        <taxon>Magnoliopsida</taxon>
        <taxon>eudicotyledons</taxon>
        <taxon>Gunneridae</taxon>
        <taxon>Pentapetalae</taxon>
        <taxon>asterids</taxon>
        <taxon>Ericales</taxon>
        <taxon>Ericaceae</taxon>
        <taxon>Vaccinioideae</taxon>
        <taxon>Vaccinieae</taxon>
        <taxon>Vaccinium</taxon>
    </lineage>
</organism>
<evidence type="ECO:0000313" key="2">
    <source>
        <dbReference type="Proteomes" id="UP000828048"/>
    </source>
</evidence>
<gene>
    <name evidence="1" type="ORF">Vadar_009182</name>
</gene>
<dbReference type="Proteomes" id="UP000828048">
    <property type="component" value="Chromosome 6"/>
</dbReference>
<dbReference type="EMBL" id="CM037156">
    <property type="protein sequence ID" value="KAH7837069.1"/>
    <property type="molecule type" value="Genomic_DNA"/>
</dbReference>
<proteinExistence type="predicted"/>
<reference evidence="1 2" key="1">
    <citation type="journal article" date="2021" name="Hortic Res">
        <title>High-quality reference genome and annotation aids understanding of berry development for evergreen blueberry (Vaccinium darrowii).</title>
        <authorList>
            <person name="Yu J."/>
            <person name="Hulse-Kemp A.M."/>
            <person name="Babiker E."/>
            <person name="Staton M."/>
        </authorList>
    </citation>
    <scope>NUCLEOTIDE SEQUENCE [LARGE SCALE GENOMIC DNA]</scope>
    <source>
        <strain evidence="2">cv. NJ 8807/NJ 8810</strain>
        <tissue evidence="1">Young leaf</tissue>
    </source>
</reference>